<reference evidence="6 7" key="1">
    <citation type="submission" date="2024-06" db="EMBL/GenBank/DDBJ databases">
        <authorList>
            <person name="Pan Q."/>
            <person name="Wen M."/>
            <person name="Jouanno E."/>
            <person name="Zahm M."/>
            <person name="Klopp C."/>
            <person name="Cabau C."/>
            <person name="Louis A."/>
            <person name="Berthelot C."/>
            <person name="Parey E."/>
            <person name="Roest Crollius H."/>
            <person name="Montfort J."/>
            <person name="Robinson-Rechavi M."/>
            <person name="Bouchez O."/>
            <person name="Lampietro C."/>
            <person name="Lopez Roques C."/>
            <person name="Donnadieu C."/>
            <person name="Postlethwait J."/>
            <person name="Bobe J."/>
            <person name="Verreycken H."/>
            <person name="Guiguen Y."/>
        </authorList>
    </citation>
    <scope>NUCLEOTIDE SEQUENCE [LARGE SCALE GENOMIC DNA]</scope>
    <source>
        <strain evidence="6">Up_M1</strain>
        <tissue evidence="6">Testis</tissue>
    </source>
</reference>
<name>A0ABD0WY74_UMBPY</name>
<feature type="region of interest" description="Disordered" evidence="3">
    <location>
        <begin position="64"/>
        <end position="135"/>
    </location>
</feature>
<dbReference type="PROSITE" id="PS50002">
    <property type="entry name" value="SH3"/>
    <property type="match status" value="1"/>
</dbReference>
<feature type="compositionally biased region" description="Low complexity" evidence="3">
    <location>
        <begin position="1"/>
        <end position="12"/>
    </location>
</feature>
<sequence>PPTISITSSITPPAIPPPPSLPPPPSFHALDDEIRKLLVLAGLTQAELLKLSPELGVCVGGLEEQRGRESHHDPRPGQAHDAGLRKREESAKDQCDIDGMAVDEWRDGGGHVERDRKTFGGVEEDESEREESRDEFRTTTFTEMARRRKRTSGFGANVSLASDPYYSASNNNTSNNVSFETFKYFPVHSEAPPPPPPRPLPPVPPVLPPLKVCTLPAHSLRPERFDWLMAFSPDGESPPLPPPLEPKKSNEETLKKSTSGSASSSGSTSASSSKVMTFKELRNRSKHSSPTYQLITEPDPDPTVITPDPDILYNLKWRREKTDGDEIQWEYTSQAQAAFLQPPPLTSLAAFREMFQKAENAIGQPKPNPVQRIGCSASVGNLCVVEGQGQQQDDQRIKKIEAKEVRGTADGGRTWESRTTVSSPPLSLVQSRPPSYYLHSAPPPYRPGYCGDQTRPVYRTQPPTYSEGQSTRPNPHTPESTVPEPSILQSTGPNPYIPQSTRTNPYTPESTVPEPSIFQSTGPNPYIPQSTGPNPYIPQSTEPNPYIHPSTGPKPYIPQSTGHNSYIRQSTIPNPYIPKSTNPFRTQCHTDTSGDVTKNDSSYSYSDYFKKDRGLNSARQFGNDFKSNVDSLYRYVNDSKTTEDVGRVFGSDPITNTDSLYGAPPDGHDHTHSGSFTGVSSTHSPGCTTPYKNVDAMMMAYAKTHTASSFAPKDTRTHSDTPSADLLKHPNTDHTTHTSPRNRTFKDLPPLPSWYLYHPKNCPLHHGAPPRLSPIGALDPPHRSGAPPPGLDVSGLSSPLFPRSHTLPALAAPLYYPYLYPKGPHRDTPEPQHLIQAPPLPPVLTVRSVSFAGSVQRGGTSWMGDDVSVPMRGLGLSSLQEKRALVSAVSVAVEAILAQFSSSRTLVQKALSGDSSVNPSLGRLVLQCLCPALGSLLSDGLKPHQSDLISGRRPTSAWGLVQASTRPGRIAGAQYRGPSTQALYSLQARVGQLSQLRQSKHRFNAFLFGLLNIKLLDFWLSHLQSCSDVLVTFYKPSSFMRLSSTSCQPLFDELLLLLQPLSLLTFNLDLLFQHHHLEPANHSPEIPSPPSQELGFQLTPRGSYSQGRGSSYLDSLSELEFGNTKAGLASHKANPSSLSKPEAAGLVDSLDAEGRRAGPVKVSGGVVETSPQLMWLQEKEFSELAPPNVEEASLTQQAGQVIQQGWGAVVRWGGKLGQNLAELSLNGSPNKEETSRDPPVPQAGTQDSCDQVYGALSVPWGLGRLFGAPNNPTIPILPTRRPSHWLSPGVSALTRLVSSSSSSNHKRSLEPQQVEEVVERETEGDTEEIWDKPRPLRSVRTLCDYSGTGAELSFQKGEELVVLGGVDHDWIRCRQGDREGLVPIGYASLIM</sequence>
<dbReference type="SUPFAM" id="SSF140741">
    <property type="entry name" value="RUN domain-like"/>
    <property type="match status" value="1"/>
</dbReference>
<dbReference type="PANTHER" id="PTHR15591">
    <property type="entry name" value="RUN AND SH3 DOMAIN CONTAINING"/>
    <property type="match status" value="1"/>
</dbReference>
<accession>A0ABD0WY74</accession>
<proteinExistence type="predicted"/>
<feature type="compositionally biased region" description="Polar residues" evidence="3">
    <location>
        <begin position="517"/>
        <end position="543"/>
    </location>
</feature>
<evidence type="ECO:0000313" key="6">
    <source>
        <dbReference type="EMBL" id="KAL0985226.1"/>
    </source>
</evidence>
<keyword evidence="1 2" id="KW-0728">SH3 domain</keyword>
<evidence type="ECO:0000256" key="2">
    <source>
        <dbReference type="PROSITE-ProRule" id="PRU00192"/>
    </source>
</evidence>
<feature type="compositionally biased region" description="Polar residues" evidence="3">
    <location>
        <begin position="461"/>
        <end position="480"/>
    </location>
</feature>
<feature type="region of interest" description="Disordered" evidence="3">
    <location>
        <begin position="231"/>
        <end position="307"/>
    </location>
</feature>
<dbReference type="SUPFAM" id="SSF50044">
    <property type="entry name" value="SH3-domain"/>
    <property type="match status" value="1"/>
</dbReference>
<feature type="compositionally biased region" description="Basic and acidic residues" evidence="3">
    <location>
        <begin position="103"/>
        <end position="118"/>
    </location>
</feature>
<evidence type="ECO:0000259" key="5">
    <source>
        <dbReference type="PROSITE" id="PS50826"/>
    </source>
</evidence>
<dbReference type="Gene3D" id="1.20.58.900">
    <property type="match status" value="1"/>
</dbReference>
<dbReference type="SMART" id="SM00326">
    <property type="entry name" value="SH3"/>
    <property type="match status" value="1"/>
</dbReference>
<dbReference type="PROSITE" id="PS50826">
    <property type="entry name" value="RUN"/>
    <property type="match status" value="1"/>
</dbReference>
<feature type="compositionally biased region" description="Basic and acidic residues" evidence="3">
    <location>
        <begin position="82"/>
        <end position="95"/>
    </location>
</feature>
<evidence type="ECO:0000313" key="7">
    <source>
        <dbReference type="Proteomes" id="UP001557470"/>
    </source>
</evidence>
<feature type="compositionally biased region" description="Basic and acidic residues" evidence="3">
    <location>
        <begin position="64"/>
        <end position="75"/>
    </location>
</feature>
<feature type="region of interest" description="Disordered" evidence="3">
    <location>
        <begin position="1081"/>
        <end position="1109"/>
    </location>
</feature>
<comment type="caution">
    <text evidence="6">The sequence shown here is derived from an EMBL/GenBank/DDBJ whole genome shotgun (WGS) entry which is preliminary data.</text>
</comment>
<feature type="compositionally biased region" description="Polar residues" evidence="3">
    <location>
        <begin position="417"/>
        <end position="433"/>
    </location>
</feature>
<protein>
    <recommendedName>
        <fullName evidence="8">RUN and SH3 domain-containing protein 1</fullName>
    </recommendedName>
</protein>
<dbReference type="InterPro" id="IPR037213">
    <property type="entry name" value="Run_dom_sf"/>
</dbReference>
<feature type="compositionally biased region" description="Basic and acidic residues" evidence="3">
    <location>
        <begin position="245"/>
        <end position="255"/>
    </location>
</feature>
<feature type="domain" description="SH3" evidence="4">
    <location>
        <begin position="1334"/>
        <end position="1391"/>
    </location>
</feature>
<feature type="compositionally biased region" description="Low complexity" evidence="3">
    <location>
        <begin position="257"/>
        <end position="273"/>
    </location>
</feature>
<keyword evidence="7" id="KW-1185">Reference proteome</keyword>
<evidence type="ECO:0000259" key="4">
    <source>
        <dbReference type="PROSITE" id="PS50002"/>
    </source>
</evidence>
<evidence type="ECO:0000256" key="3">
    <source>
        <dbReference type="SAM" id="MobiDB-lite"/>
    </source>
</evidence>
<feature type="compositionally biased region" description="Pro residues" evidence="3">
    <location>
        <begin position="13"/>
        <end position="26"/>
    </location>
</feature>
<dbReference type="Pfam" id="PF02759">
    <property type="entry name" value="RUN"/>
    <property type="match status" value="1"/>
</dbReference>
<feature type="region of interest" description="Disordered" evidence="3">
    <location>
        <begin position="710"/>
        <end position="745"/>
    </location>
</feature>
<feature type="region of interest" description="Disordered" evidence="3">
    <location>
        <begin position="1223"/>
        <end position="1247"/>
    </location>
</feature>
<evidence type="ECO:0000256" key="1">
    <source>
        <dbReference type="ARBA" id="ARBA00022443"/>
    </source>
</evidence>
<feature type="non-terminal residue" evidence="6">
    <location>
        <position position="1"/>
    </location>
</feature>
<organism evidence="6 7">
    <name type="scientific">Umbra pygmaea</name>
    <name type="common">Eastern mudminnow</name>
    <dbReference type="NCBI Taxonomy" id="75934"/>
    <lineage>
        <taxon>Eukaryota</taxon>
        <taxon>Metazoa</taxon>
        <taxon>Chordata</taxon>
        <taxon>Craniata</taxon>
        <taxon>Vertebrata</taxon>
        <taxon>Euteleostomi</taxon>
        <taxon>Actinopterygii</taxon>
        <taxon>Neopterygii</taxon>
        <taxon>Teleostei</taxon>
        <taxon>Protacanthopterygii</taxon>
        <taxon>Esociformes</taxon>
        <taxon>Umbridae</taxon>
        <taxon>Umbra</taxon>
    </lineage>
</organism>
<dbReference type="InterPro" id="IPR004012">
    <property type="entry name" value="Run_dom"/>
</dbReference>
<feature type="compositionally biased region" description="Basic and acidic residues" evidence="3">
    <location>
        <begin position="726"/>
        <end position="736"/>
    </location>
</feature>
<feature type="domain" description="RUN" evidence="5">
    <location>
        <begin position="920"/>
        <end position="1073"/>
    </location>
</feature>
<dbReference type="Pfam" id="PF07653">
    <property type="entry name" value="SH3_2"/>
    <property type="match status" value="1"/>
</dbReference>
<dbReference type="Gene3D" id="2.30.30.40">
    <property type="entry name" value="SH3 Domains"/>
    <property type="match status" value="1"/>
</dbReference>
<dbReference type="Proteomes" id="UP001557470">
    <property type="component" value="Unassembled WGS sequence"/>
</dbReference>
<dbReference type="InterPro" id="IPR047343">
    <property type="entry name" value="RUSC1_2"/>
</dbReference>
<evidence type="ECO:0008006" key="8">
    <source>
        <dbReference type="Google" id="ProtNLM"/>
    </source>
</evidence>
<dbReference type="InterPro" id="IPR001452">
    <property type="entry name" value="SH3_domain"/>
</dbReference>
<feature type="compositionally biased region" description="Polar residues" evidence="3">
    <location>
        <begin position="558"/>
        <end position="596"/>
    </location>
</feature>
<feature type="region of interest" description="Disordered" evidence="3">
    <location>
        <begin position="1"/>
        <end position="28"/>
    </location>
</feature>
<dbReference type="InterPro" id="IPR036028">
    <property type="entry name" value="SH3-like_dom_sf"/>
</dbReference>
<gene>
    <name evidence="6" type="ORF">UPYG_G00154320</name>
</gene>
<dbReference type="PANTHER" id="PTHR15591:SF11">
    <property type="entry name" value="AP-4 COMPLEX ACCESSORY SUBUNIT RUSC1"/>
    <property type="match status" value="1"/>
</dbReference>
<feature type="compositionally biased region" description="Polar residues" evidence="3">
    <location>
        <begin position="487"/>
        <end position="510"/>
    </location>
</feature>
<dbReference type="SMART" id="SM00593">
    <property type="entry name" value="RUN"/>
    <property type="match status" value="1"/>
</dbReference>
<dbReference type="EMBL" id="JAGEUA010000004">
    <property type="protein sequence ID" value="KAL0985226.1"/>
    <property type="molecule type" value="Genomic_DNA"/>
</dbReference>
<feature type="region of interest" description="Disordered" evidence="3">
    <location>
        <begin position="406"/>
        <end position="602"/>
    </location>
</feature>